<sequence>MRRATLRSGLREFFRLPRFSRKQLPRLALGALGLFGIGVGIFGLPTQLEVSQLIGLAGWLAASLVLHDGILVPLSHLFGFGLRRLSYGLQPESAAVVRTALLIGAVLTLVGLPLLKAQQVAKNVSVLQDDYLLSLVLFWAGLVLAAAVTVLLLERRSRRARRDRAIQSEMGQSATDSGNP</sequence>
<feature type="transmembrane region" description="Helical" evidence="1">
    <location>
        <begin position="95"/>
        <end position="115"/>
    </location>
</feature>
<feature type="transmembrane region" description="Helical" evidence="1">
    <location>
        <begin position="53"/>
        <end position="74"/>
    </location>
</feature>
<dbReference type="RefSeq" id="WP_309800021.1">
    <property type="nucleotide sequence ID" value="NZ_BAAAHY010000004.1"/>
</dbReference>
<keyword evidence="1" id="KW-0472">Membrane</keyword>
<evidence type="ECO:0000313" key="2">
    <source>
        <dbReference type="EMBL" id="MDR6270749.1"/>
    </source>
</evidence>
<gene>
    <name evidence="2" type="ORF">JOE69_002987</name>
</gene>
<dbReference type="EMBL" id="JAVDQF010000001">
    <property type="protein sequence ID" value="MDR6270749.1"/>
    <property type="molecule type" value="Genomic_DNA"/>
</dbReference>
<evidence type="ECO:0000256" key="1">
    <source>
        <dbReference type="SAM" id="Phobius"/>
    </source>
</evidence>
<organism evidence="2 3">
    <name type="scientific">Arthrobacter russicus</name>
    <dbReference type="NCBI Taxonomy" id="172040"/>
    <lineage>
        <taxon>Bacteria</taxon>
        <taxon>Bacillati</taxon>
        <taxon>Actinomycetota</taxon>
        <taxon>Actinomycetes</taxon>
        <taxon>Micrococcales</taxon>
        <taxon>Micrococcaceae</taxon>
        <taxon>Arthrobacter</taxon>
    </lineage>
</organism>
<accession>A0ABU1JF51</accession>
<keyword evidence="1" id="KW-1133">Transmembrane helix</keyword>
<proteinExistence type="predicted"/>
<reference evidence="2 3" key="1">
    <citation type="submission" date="2023-07" db="EMBL/GenBank/DDBJ databases">
        <title>Sequencing the genomes of 1000 actinobacteria strains.</title>
        <authorList>
            <person name="Klenk H.-P."/>
        </authorList>
    </citation>
    <scope>NUCLEOTIDE SEQUENCE [LARGE SCALE GENOMIC DNA]</scope>
    <source>
        <strain evidence="2 3">DSM 14555</strain>
    </source>
</reference>
<feature type="transmembrane region" description="Helical" evidence="1">
    <location>
        <begin position="131"/>
        <end position="153"/>
    </location>
</feature>
<evidence type="ECO:0000313" key="3">
    <source>
        <dbReference type="Proteomes" id="UP001185069"/>
    </source>
</evidence>
<keyword evidence="3" id="KW-1185">Reference proteome</keyword>
<dbReference type="Proteomes" id="UP001185069">
    <property type="component" value="Unassembled WGS sequence"/>
</dbReference>
<comment type="caution">
    <text evidence="2">The sequence shown here is derived from an EMBL/GenBank/DDBJ whole genome shotgun (WGS) entry which is preliminary data.</text>
</comment>
<name>A0ABU1JF51_9MICC</name>
<keyword evidence="1" id="KW-0812">Transmembrane</keyword>
<protein>
    <submittedName>
        <fullName evidence="2">Uncharacterized protein</fullName>
    </submittedName>
</protein>